<organism evidence="1">
    <name type="scientific">Rhizophora mucronata</name>
    <name type="common">Asiatic mangrove</name>
    <dbReference type="NCBI Taxonomy" id="61149"/>
    <lineage>
        <taxon>Eukaryota</taxon>
        <taxon>Viridiplantae</taxon>
        <taxon>Streptophyta</taxon>
        <taxon>Embryophyta</taxon>
        <taxon>Tracheophyta</taxon>
        <taxon>Spermatophyta</taxon>
        <taxon>Magnoliopsida</taxon>
        <taxon>eudicotyledons</taxon>
        <taxon>Gunneridae</taxon>
        <taxon>Pentapetalae</taxon>
        <taxon>rosids</taxon>
        <taxon>fabids</taxon>
        <taxon>Malpighiales</taxon>
        <taxon>Rhizophoraceae</taxon>
        <taxon>Rhizophora</taxon>
    </lineage>
</organism>
<sequence length="17" mass="1966">MVKIGVLYIRFLSNNKA</sequence>
<name>A0A2P2Q8P8_RHIMU</name>
<dbReference type="EMBL" id="GGEC01082881">
    <property type="protein sequence ID" value="MBX63365.1"/>
    <property type="molecule type" value="Transcribed_RNA"/>
</dbReference>
<reference evidence="1" key="1">
    <citation type="submission" date="2018-02" db="EMBL/GenBank/DDBJ databases">
        <title>Rhizophora mucronata_Transcriptome.</title>
        <authorList>
            <person name="Meera S.P."/>
            <person name="Sreeshan A."/>
            <person name="Augustine A."/>
        </authorList>
    </citation>
    <scope>NUCLEOTIDE SEQUENCE</scope>
    <source>
        <tissue evidence="1">Leaf</tissue>
    </source>
</reference>
<proteinExistence type="predicted"/>
<evidence type="ECO:0000313" key="1">
    <source>
        <dbReference type="EMBL" id="MBX63365.1"/>
    </source>
</evidence>
<dbReference type="AlphaFoldDB" id="A0A2P2Q8P8"/>
<protein>
    <submittedName>
        <fullName evidence="1">Uncharacterized protein</fullName>
    </submittedName>
</protein>
<accession>A0A2P2Q8P8</accession>